<dbReference type="InterPro" id="IPR011042">
    <property type="entry name" value="6-blade_b-propeller_TolB-like"/>
</dbReference>
<protein>
    <recommendedName>
        <fullName evidence="3">SMP-30/Gluconolactonase/LRE-like region domain-containing protein</fullName>
    </recommendedName>
</protein>
<dbReference type="PANTHER" id="PTHR42060">
    <property type="entry name" value="NHL REPEAT-CONTAINING PROTEIN-RELATED"/>
    <property type="match status" value="1"/>
</dbReference>
<dbReference type="AlphaFoldDB" id="A0AA38VCH9"/>
<dbReference type="EMBL" id="JANBVN010000155">
    <property type="protein sequence ID" value="KAJ9137781.1"/>
    <property type="molecule type" value="Genomic_DNA"/>
</dbReference>
<organism evidence="1 2">
    <name type="scientific">Coniochaeta hoffmannii</name>
    <dbReference type="NCBI Taxonomy" id="91930"/>
    <lineage>
        <taxon>Eukaryota</taxon>
        <taxon>Fungi</taxon>
        <taxon>Dikarya</taxon>
        <taxon>Ascomycota</taxon>
        <taxon>Pezizomycotina</taxon>
        <taxon>Sordariomycetes</taxon>
        <taxon>Sordariomycetidae</taxon>
        <taxon>Coniochaetales</taxon>
        <taxon>Coniochaetaceae</taxon>
        <taxon>Coniochaeta</taxon>
    </lineage>
</organism>
<name>A0AA38VCH9_9PEZI</name>
<gene>
    <name evidence="1" type="ORF">NKR19_g8081</name>
</gene>
<dbReference type="Gene3D" id="2.120.10.30">
    <property type="entry name" value="TolB, C-terminal domain"/>
    <property type="match status" value="1"/>
</dbReference>
<proteinExistence type="predicted"/>
<dbReference type="SUPFAM" id="SSF63829">
    <property type="entry name" value="Calcium-dependent phosphotriesterase"/>
    <property type="match status" value="1"/>
</dbReference>
<dbReference type="Proteomes" id="UP001174691">
    <property type="component" value="Unassembled WGS sequence"/>
</dbReference>
<reference evidence="1" key="1">
    <citation type="submission" date="2022-07" db="EMBL/GenBank/DDBJ databases">
        <title>Fungi with potential for degradation of polypropylene.</title>
        <authorList>
            <person name="Gostincar C."/>
        </authorList>
    </citation>
    <scope>NUCLEOTIDE SEQUENCE</scope>
    <source>
        <strain evidence="1">EXF-13287</strain>
    </source>
</reference>
<dbReference type="PANTHER" id="PTHR42060:SF1">
    <property type="entry name" value="NHL REPEAT-CONTAINING PROTEIN"/>
    <property type="match status" value="1"/>
</dbReference>
<evidence type="ECO:0000313" key="1">
    <source>
        <dbReference type="EMBL" id="KAJ9137781.1"/>
    </source>
</evidence>
<evidence type="ECO:0000313" key="2">
    <source>
        <dbReference type="Proteomes" id="UP001174691"/>
    </source>
</evidence>
<keyword evidence="2" id="KW-1185">Reference proteome</keyword>
<accession>A0AA38VCH9</accession>
<comment type="caution">
    <text evidence="1">The sequence shown here is derived from an EMBL/GenBank/DDBJ whole genome shotgun (WGS) entry which is preliminary data.</text>
</comment>
<evidence type="ECO:0008006" key="3">
    <source>
        <dbReference type="Google" id="ProtNLM"/>
    </source>
</evidence>
<dbReference type="InterPro" id="IPR052998">
    <property type="entry name" value="Hetero-Diels-Alderase-like"/>
</dbReference>
<sequence length="347" mass="37032">MILWILFLPLLVIATPVLGPKRRTSLPLPDRLVHQFPNGTWLENVLVRSNGDLLVTALIPTAALYRVSGPSNYSPSVTLVHNFTSVQGLLGISETKPDVFVVLGGNFTSPGAQVNGTFSAWEVDMSHGSHKHSSKSPAIVKLITAIPPAAFLNGLETLPKNPTIVLISDSALGVVWRLDTLTGHFNKALNFPEMKVAWNHNATLAIGINGIRILNDILYWTNSFQQTIYRVKIDKNGSVAPGAGLEKVVNIKEAHFLDDFAVGTDGTIWACENVGNRLFAVRPDGSYKTVAGGVNQTTIAGDTAAAIGAGNHDQSTLYIVTSGALALPVNGTYTEGGKVVAIDISSY</sequence>